<dbReference type="InterPro" id="IPR036202">
    <property type="entry name" value="TopoI_DNA-bd_euk_N_sf"/>
</dbReference>
<evidence type="ECO:0000256" key="4">
    <source>
        <dbReference type="ARBA" id="ARBA00019632"/>
    </source>
</evidence>
<dbReference type="PANTHER" id="PTHR10290">
    <property type="entry name" value="DNA TOPOISOMERASE I"/>
    <property type="match status" value="1"/>
</dbReference>
<keyword evidence="5" id="KW-0799">Topoisomerase</keyword>
<dbReference type="PRINTS" id="PR00416">
    <property type="entry name" value="EUTPISMRASEI"/>
</dbReference>
<dbReference type="InterPro" id="IPR013499">
    <property type="entry name" value="TopoI_euk"/>
</dbReference>
<dbReference type="Pfam" id="PF02919">
    <property type="entry name" value="Topoisom_I_N"/>
    <property type="match status" value="1"/>
</dbReference>
<keyword evidence="9" id="KW-0175">Coiled coil</keyword>
<comment type="similarity">
    <text evidence="2">Belongs to the type IB topoisomerase family.</text>
</comment>
<dbReference type="InterPro" id="IPR011010">
    <property type="entry name" value="DNA_brk_join_enz"/>
</dbReference>
<evidence type="ECO:0000256" key="1">
    <source>
        <dbReference type="ARBA" id="ARBA00000213"/>
    </source>
</evidence>
<protein>
    <recommendedName>
        <fullName evidence="4">DNA topoisomerase 1</fullName>
        <ecNumber evidence="3">5.6.2.1</ecNumber>
    </recommendedName>
    <alternativeName>
        <fullName evidence="8">DNA topoisomerase I</fullName>
    </alternativeName>
</protein>
<feature type="coiled-coil region" evidence="9">
    <location>
        <begin position="455"/>
        <end position="489"/>
    </location>
</feature>
<proteinExistence type="inferred from homology"/>
<dbReference type="Gene3D" id="1.10.132.10">
    <property type="match status" value="1"/>
</dbReference>
<evidence type="ECO:0000259" key="10">
    <source>
        <dbReference type="SMART" id="SM00435"/>
    </source>
</evidence>
<evidence type="ECO:0000256" key="8">
    <source>
        <dbReference type="ARBA" id="ARBA00033297"/>
    </source>
</evidence>
<dbReference type="InterPro" id="IPR013034">
    <property type="entry name" value="DNA_topo_DNA_db_N_dom1"/>
</dbReference>
<dbReference type="InterPro" id="IPR008336">
    <property type="entry name" value="TopoI_DNA-bd_euk"/>
</dbReference>
<keyword evidence="6" id="KW-0238">DNA-binding</keyword>
<dbReference type="GO" id="GO:0005694">
    <property type="term" value="C:chromosome"/>
    <property type="evidence" value="ECO:0007669"/>
    <property type="project" value="InterPro"/>
</dbReference>
<evidence type="ECO:0000256" key="7">
    <source>
        <dbReference type="ARBA" id="ARBA00023235"/>
    </source>
</evidence>
<dbReference type="Pfam" id="PF01028">
    <property type="entry name" value="Topoisom_I"/>
    <property type="match status" value="1"/>
</dbReference>
<dbReference type="Pfam" id="PF14370">
    <property type="entry name" value="Topo_C_assoc"/>
    <property type="match status" value="1"/>
</dbReference>
<dbReference type="GO" id="GO:0006265">
    <property type="term" value="P:DNA topological change"/>
    <property type="evidence" value="ECO:0007669"/>
    <property type="project" value="InterPro"/>
</dbReference>
<dbReference type="InterPro" id="IPR001631">
    <property type="entry name" value="TopoI"/>
</dbReference>
<dbReference type="GO" id="GO:0007059">
    <property type="term" value="P:chromosome segregation"/>
    <property type="evidence" value="ECO:0007669"/>
    <property type="project" value="TreeGrafter"/>
</dbReference>
<dbReference type="GO" id="GO:0005730">
    <property type="term" value="C:nucleolus"/>
    <property type="evidence" value="ECO:0007669"/>
    <property type="project" value="TreeGrafter"/>
</dbReference>
<dbReference type="PANTHER" id="PTHR10290:SF3">
    <property type="entry name" value="DNA TOPOISOMERASE 1"/>
    <property type="match status" value="1"/>
</dbReference>
<dbReference type="AlphaFoldDB" id="A0A6C0EI28"/>
<evidence type="ECO:0000256" key="2">
    <source>
        <dbReference type="ARBA" id="ARBA00006645"/>
    </source>
</evidence>
<dbReference type="GO" id="GO:0006260">
    <property type="term" value="P:DNA replication"/>
    <property type="evidence" value="ECO:0007669"/>
    <property type="project" value="TreeGrafter"/>
</dbReference>
<dbReference type="GO" id="GO:0003917">
    <property type="term" value="F:DNA topoisomerase type I (single strand cut, ATP-independent) activity"/>
    <property type="evidence" value="ECO:0007669"/>
    <property type="project" value="UniProtKB-EC"/>
</dbReference>
<dbReference type="InterPro" id="IPR051062">
    <property type="entry name" value="Topoisomerase_IB"/>
</dbReference>
<dbReference type="InterPro" id="IPR013500">
    <property type="entry name" value="TopoI_cat_euk"/>
</dbReference>
<reference evidence="11" key="1">
    <citation type="journal article" date="2020" name="Nature">
        <title>Giant virus diversity and host interactions through global metagenomics.</title>
        <authorList>
            <person name="Schulz F."/>
            <person name="Roux S."/>
            <person name="Paez-Espino D."/>
            <person name="Jungbluth S."/>
            <person name="Walsh D.A."/>
            <person name="Denef V.J."/>
            <person name="McMahon K.D."/>
            <person name="Konstantinidis K.T."/>
            <person name="Eloe-Fadrosh E.A."/>
            <person name="Kyrpides N.C."/>
            <person name="Woyke T."/>
        </authorList>
    </citation>
    <scope>NUCLEOTIDE SEQUENCE</scope>
    <source>
        <strain evidence="11">GVMAG-M-3300023179-2</strain>
    </source>
</reference>
<dbReference type="SUPFAM" id="SSF56741">
    <property type="entry name" value="Eukaryotic DNA topoisomerase I, N-terminal DNA-binding fragment"/>
    <property type="match status" value="1"/>
</dbReference>
<feature type="domain" description="DNA topoisomerase I eukaryotic-type" evidence="10">
    <location>
        <begin position="175"/>
        <end position="531"/>
    </location>
</feature>
<dbReference type="GO" id="GO:0003677">
    <property type="term" value="F:DNA binding"/>
    <property type="evidence" value="ECO:0007669"/>
    <property type="project" value="UniProtKB-KW"/>
</dbReference>
<organism evidence="11">
    <name type="scientific">viral metagenome</name>
    <dbReference type="NCBI Taxonomy" id="1070528"/>
    <lineage>
        <taxon>unclassified sequences</taxon>
        <taxon>metagenomes</taxon>
        <taxon>organismal metagenomes</taxon>
    </lineage>
</organism>
<feature type="coiled-coil region" evidence="9">
    <location>
        <begin position="263"/>
        <end position="294"/>
    </location>
</feature>
<dbReference type="InterPro" id="IPR013030">
    <property type="entry name" value="DNA_topo_DNA_db_N_dom2"/>
</dbReference>
<dbReference type="InterPro" id="IPR014727">
    <property type="entry name" value="TopoI_cat_a/b-sub_euk"/>
</dbReference>
<dbReference type="Gene3D" id="2.170.11.10">
    <property type="entry name" value="DNA Topoisomerase I, domain 2"/>
    <property type="match status" value="1"/>
</dbReference>
<dbReference type="Gene3D" id="1.10.10.41">
    <property type="entry name" value="Yeast DNA topoisomerase - domain 1"/>
    <property type="match status" value="1"/>
</dbReference>
<evidence type="ECO:0000313" key="11">
    <source>
        <dbReference type="EMBL" id="QHT26985.1"/>
    </source>
</evidence>
<dbReference type="InterPro" id="IPR025834">
    <property type="entry name" value="TopoI_C_dom"/>
</dbReference>
<evidence type="ECO:0000256" key="9">
    <source>
        <dbReference type="SAM" id="Coils"/>
    </source>
</evidence>
<dbReference type="Gene3D" id="3.90.15.10">
    <property type="entry name" value="Topoisomerase I, Chain A, domain 3"/>
    <property type="match status" value="1"/>
</dbReference>
<dbReference type="EC" id="5.6.2.1" evidence="3"/>
<accession>A0A6C0EI28</accession>
<dbReference type="SMART" id="SM00435">
    <property type="entry name" value="TOPEUc"/>
    <property type="match status" value="1"/>
</dbReference>
<dbReference type="PROSITE" id="PS52038">
    <property type="entry name" value="TOPO_IB_2"/>
    <property type="match status" value="1"/>
</dbReference>
<dbReference type="EMBL" id="MN739806">
    <property type="protein sequence ID" value="QHT26985.1"/>
    <property type="molecule type" value="Genomic_DNA"/>
</dbReference>
<evidence type="ECO:0000256" key="3">
    <source>
        <dbReference type="ARBA" id="ARBA00012891"/>
    </source>
</evidence>
<comment type="catalytic activity">
    <reaction evidence="1">
        <text>ATP-independent breakage of single-stranded DNA, followed by passage and rejoining.</text>
        <dbReference type="EC" id="5.6.2.1"/>
    </reaction>
</comment>
<dbReference type="SUPFAM" id="SSF56349">
    <property type="entry name" value="DNA breaking-rejoining enzymes"/>
    <property type="match status" value="1"/>
</dbReference>
<name>A0A6C0EI28_9ZZZZ</name>
<evidence type="ECO:0000256" key="5">
    <source>
        <dbReference type="ARBA" id="ARBA00023029"/>
    </source>
</evidence>
<sequence>MKNNLCSILNCKHYNKCCNPIHWKFNLYGGSATQKQWSILEHNGPFFPPEYEPHKIPIIFNSNQIILPSLAEEYATMFAKYIDTIYYTNTFKKNFWKDFKPTLPSEYNINSLEQLDFTLIKNFLIKEKEKKNHLSKEEKDMIKKINNKIKEPYKYCIIDNKTQTVGNYKIEPPGIFLGRGLHPKSGHIKKRIYPEDVIINISKDATVPIPNIKDHKWGNVIHDQSVIWLASWKENITNKNKYIFTSLDSFFKSKSDETKFDLARNLKKKINNIRNTYENQLNNDDEKIKQLATSLYLIDNLALRIGGDKDTKEEADTVGVTSLRVEHIIFLEDNLIKLDFLGKDSVRYCKKIPVHMKVFENLKNFVNNKNKKDKIFHLIKPSTLNEYLNSFMKNLTAKVWRTYNASILFQKEIDKLKEEKILEIDENERLNYLLAMFIQANTSVASLCNHQKNINDSSNKTINNLDQKIKLLKQKKNKTKDNAKKKKITNKIKLLKIKKDTKSKMKNLALDTSINNYIDPRIIFAFINKFNIPPEKILRKKLLKRFEWASLVDKDFKF</sequence>
<keyword evidence="7" id="KW-0413">Isomerase</keyword>
<evidence type="ECO:0000256" key="6">
    <source>
        <dbReference type="ARBA" id="ARBA00023125"/>
    </source>
</evidence>
<dbReference type="InterPro" id="IPR014711">
    <property type="entry name" value="TopoI_cat_a-hlx-sub_euk"/>
</dbReference>